<name>A0ACD5U6C2_AVESA</name>
<organism evidence="1 2">
    <name type="scientific">Avena sativa</name>
    <name type="common">Oat</name>
    <dbReference type="NCBI Taxonomy" id="4498"/>
    <lineage>
        <taxon>Eukaryota</taxon>
        <taxon>Viridiplantae</taxon>
        <taxon>Streptophyta</taxon>
        <taxon>Embryophyta</taxon>
        <taxon>Tracheophyta</taxon>
        <taxon>Spermatophyta</taxon>
        <taxon>Magnoliopsida</taxon>
        <taxon>Liliopsida</taxon>
        <taxon>Poales</taxon>
        <taxon>Poaceae</taxon>
        <taxon>BOP clade</taxon>
        <taxon>Pooideae</taxon>
        <taxon>Poodae</taxon>
        <taxon>Poeae</taxon>
        <taxon>Poeae Chloroplast Group 1 (Aveneae type)</taxon>
        <taxon>Aveninae</taxon>
        <taxon>Avena</taxon>
    </lineage>
</organism>
<accession>A0ACD5U6C2</accession>
<dbReference type="EnsemblPlants" id="AVESA.00010b.r2.1DG0188760.1">
    <property type="protein sequence ID" value="AVESA.00010b.r2.1DG0188760.1.CDS.1"/>
    <property type="gene ID" value="AVESA.00010b.r2.1DG0188760"/>
</dbReference>
<evidence type="ECO:0000313" key="2">
    <source>
        <dbReference type="Proteomes" id="UP001732700"/>
    </source>
</evidence>
<evidence type="ECO:0000313" key="1">
    <source>
        <dbReference type="EnsemblPlants" id="AVESA.00010b.r2.1DG0188760.1.CDS.1"/>
    </source>
</evidence>
<keyword evidence="2" id="KW-1185">Reference proteome</keyword>
<sequence length="389" mass="44163">MDGNAALWLKAYRLRHEISTWTALMIAVEEKFGAVDHRKYMKQLLALKQRGTVEEYQLQFEQLSYQISIQNPHYDEQLFVSQFIRGLKPEIRSAVESQVPETVERAILIALVQQEVLAEAKPWAQRQQYQVRADNPAPRVEAAKPALKFGTGEFWKDRQLRDYRRANGLCFKCGEKYDPTHLCAKKTVAELHAMTTEEAVEHLSEEVLNMIELQDMADAKQLSLSFNALAGTDSGDTICLRALVENQVMLILVDSGSTGSFLNETMLSRVHCSVKKITPVSVKLANNETLHCDQIVPDLSWWIQGETFHTPMRVLPLGAYDAILGVDWLKKHGPIKGDWDLKTIRVTNGGRRVTLQGVQPTELTDLRELPVEQLAKWSKGNEVWALAWL</sequence>
<reference evidence="1" key="2">
    <citation type="submission" date="2025-09" db="UniProtKB">
        <authorList>
            <consortium name="EnsemblPlants"/>
        </authorList>
    </citation>
    <scope>IDENTIFICATION</scope>
</reference>
<reference evidence="1" key="1">
    <citation type="submission" date="2021-05" db="EMBL/GenBank/DDBJ databases">
        <authorList>
            <person name="Scholz U."/>
            <person name="Mascher M."/>
            <person name="Fiebig A."/>
        </authorList>
    </citation>
    <scope>NUCLEOTIDE SEQUENCE [LARGE SCALE GENOMIC DNA]</scope>
</reference>
<proteinExistence type="predicted"/>
<protein>
    <submittedName>
        <fullName evidence="1">Uncharacterized protein</fullName>
    </submittedName>
</protein>
<dbReference type="Proteomes" id="UP001732700">
    <property type="component" value="Chromosome 1D"/>
</dbReference>